<dbReference type="SUPFAM" id="SSF143422">
    <property type="entry name" value="Transposase IS200-like"/>
    <property type="match status" value="1"/>
</dbReference>
<dbReference type="InterPro" id="IPR002686">
    <property type="entry name" value="Transposase_17"/>
</dbReference>
<dbReference type="AlphaFoldDB" id="A0A1J5AZQ8"/>
<organism evidence="2 3">
    <name type="scientific">Candidatus Beckwithbacteria bacterium CG2_30_44_31</name>
    <dbReference type="NCBI Taxonomy" id="1805035"/>
    <lineage>
        <taxon>Bacteria</taxon>
        <taxon>Candidatus Beckwithiibacteriota</taxon>
    </lineage>
</organism>
<dbReference type="SMART" id="SM01321">
    <property type="entry name" value="Y1_Tnp"/>
    <property type="match status" value="1"/>
</dbReference>
<dbReference type="InterPro" id="IPR036515">
    <property type="entry name" value="Transposase_17_sf"/>
</dbReference>
<proteinExistence type="predicted"/>
<dbReference type="Proteomes" id="UP000183605">
    <property type="component" value="Unassembled WGS sequence"/>
</dbReference>
<dbReference type="GO" id="GO:0006313">
    <property type="term" value="P:DNA transposition"/>
    <property type="evidence" value="ECO:0007669"/>
    <property type="project" value="InterPro"/>
</dbReference>
<dbReference type="PANTHER" id="PTHR34322">
    <property type="entry name" value="TRANSPOSASE, Y1_TNP DOMAIN-CONTAINING"/>
    <property type="match status" value="1"/>
</dbReference>
<dbReference type="PANTHER" id="PTHR34322:SF2">
    <property type="entry name" value="TRANSPOSASE IS200-LIKE DOMAIN-CONTAINING PROTEIN"/>
    <property type="match status" value="1"/>
</dbReference>
<dbReference type="Pfam" id="PF01797">
    <property type="entry name" value="Y1_Tnp"/>
    <property type="match status" value="1"/>
</dbReference>
<sequence>MKTMPSKNTLKIYVEKSYYHIYNRGVNKEPIFLNEQDYKTFLSYLKFYLSFPDLRGDSSQVKVAPSKQLKNYADQVKLIAYCLLPNHFHLLIWQNEFDRINFFMRSLATKYSRYFNRKYDRLGPVFQSVYKAVLVESEDQLLYLSKYIHRNPLNLLPARSLLAGLAGYKYSSYPNYLRLFSQAWVEPLDFINSTYKSFVEETDERDLPTIKSVLIEEI</sequence>
<name>A0A1J5AZQ8_9BACT</name>
<dbReference type="EMBL" id="MNXQ01000016">
    <property type="protein sequence ID" value="OIP04028.1"/>
    <property type="molecule type" value="Genomic_DNA"/>
</dbReference>
<reference evidence="2 3" key="1">
    <citation type="journal article" date="2016" name="Environ. Microbiol.">
        <title>Genomic resolution of a cold subsurface aquifer community provides metabolic insights for novel microbes adapted to high CO concentrations.</title>
        <authorList>
            <person name="Probst A.J."/>
            <person name="Castelle C.J."/>
            <person name="Singh A."/>
            <person name="Brown C.T."/>
            <person name="Anantharaman K."/>
            <person name="Sharon I."/>
            <person name="Hug L.A."/>
            <person name="Burstein D."/>
            <person name="Emerson J.B."/>
            <person name="Thomas B.C."/>
            <person name="Banfield J.F."/>
        </authorList>
    </citation>
    <scope>NUCLEOTIDE SEQUENCE [LARGE SCALE GENOMIC DNA]</scope>
    <source>
        <strain evidence="2">CG2_30_44_31</strain>
    </source>
</reference>
<dbReference type="Gene3D" id="3.30.70.1290">
    <property type="entry name" value="Transposase IS200-like"/>
    <property type="match status" value="1"/>
</dbReference>
<feature type="domain" description="Transposase IS200-like" evidence="1">
    <location>
        <begin position="14"/>
        <end position="151"/>
    </location>
</feature>
<accession>A0A1J5AZQ8</accession>
<dbReference type="GO" id="GO:0004803">
    <property type="term" value="F:transposase activity"/>
    <property type="evidence" value="ECO:0007669"/>
    <property type="project" value="InterPro"/>
</dbReference>
<dbReference type="GO" id="GO:0003677">
    <property type="term" value="F:DNA binding"/>
    <property type="evidence" value="ECO:0007669"/>
    <property type="project" value="InterPro"/>
</dbReference>
<comment type="caution">
    <text evidence="2">The sequence shown here is derived from an EMBL/GenBank/DDBJ whole genome shotgun (WGS) entry which is preliminary data.</text>
</comment>
<evidence type="ECO:0000259" key="1">
    <source>
        <dbReference type="SMART" id="SM01321"/>
    </source>
</evidence>
<gene>
    <name evidence="2" type="ORF">AUK18_00805</name>
</gene>
<evidence type="ECO:0000313" key="2">
    <source>
        <dbReference type="EMBL" id="OIP04028.1"/>
    </source>
</evidence>
<protein>
    <recommendedName>
        <fullName evidence="1">Transposase IS200-like domain-containing protein</fullName>
    </recommendedName>
</protein>
<evidence type="ECO:0000313" key="3">
    <source>
        <dbReference type="Proteomes" id="UP000183605"/>
    </source>
</evidence>